<dbReference type="Proteomes" id="UP000199659">
    <property type="component" value="Unassembled WGS sequence"/>
</dbReference>
<keyword evidence="3" id="KW-1185">Reference proteome</keyword>
<gene>
    <name evidence="2" type="ORF">SAMN05661086_03196</name>
</gene>
<organism evidence="2 3">
    <name type="scientific">Anaeromicropila populeti</name>
    <dbReference type="NCBI Taxonomy" id="37658"/>
    <lineage>
        <taxon>Bacteria</taxon>
        <taxon>Bacillati</taxon>
        <taxon>Bacillota</taxon>
        <taxon>Clostridia</taxon>
        <taxon>Lachnospirales</taxon>
        <taxon>Lachnospiraceae</taxon>
        <taxon>Anaeromicropila</taxon>
    </lineage>
</organism>
<keyword evidence="1" id="KW-0472">Membrane</keyword>
<protein>
    <submittedName>
        <fullName evidence="2">Uncharacterized protein</fullName>
    </submittedName>
</protein>
<keyword evidence="1" id="KW-0812">Transmembrane</keyword>
<evidence type="ECO:0000313" key="3">
    <source>
        <dbReference type="Proteomes" id="UP000199659"/>
    </source>
</evidence>
<evidence type="ECO:0000313" key="2">
    <source>
        <dbReference type="EMBL" id="SFS00936.1"/>
    </source>
</evidence>
<sequence>MDLAIKVIFIVISSIFFMLAHIVPKYSIKYKRNNRKKNVAAEVESMIRDVFLLRSFKVINHEKAIDDVYERMSKYNTSFRI</sequence>
<feature type="transmembrane region" description="Helical" evidence="1">
    <location>
        <begin position="6"/>
        <end position="28"/>
    </location>
</feature>
<dbReference type="RefSeq" id="WP_092562980.1">
    <property type="nucleotide sequence ID" value="NZ_FOYZ01000015.1"/>
</dbReference>
<keyword evidence="1" id="KW-1133">Transmembrane helix</keyword>
<reference evidence="2 3" key="1">
    <citation type="submission" date="2016-10" db="EMBL/GenBank/DDBJ databases">
        <authorList>
            <person name="de Groot N.N."/>
        </authorList>
    </citation>
    <scope>NUCLEOTIDE SEQUENCE [LARGE SCALE GENOMIC DNA]</scope>
    <source>
        <strain evidence="2 3">743A</strain>
    </source>
</reference>
<proteinExistence type="predicted"/>
<dbReference type="AlphaFoldDB" id="A0A1I6LBU4"/>
<evidence type="ECO:0000256" key="1">
    <source>
        <dbReference type="SAM" id="Phobius"/>
    </source>
</evidence>
<dbReference type="STRING" id="37658.SAMN05661086_03196"/>
<dbReference type="EMBL" id="FOYZ01000015">
    <property type="protein sequence ID" value="SFS00936.1"/>
    <property type="molecule type" value="Genomic_DNA"/>
</dbReference>
<name>A0A1I6LBU4_9FIRM</name>
<accession>A0A1I6LBU4</accession>